<protein>
    <submittedName>
        <fullName evidence="1">Uncharacterized protein</fullName>
    </submittedName>
</protein>
<organism evidence="1">
    <name type="scientific">Bradyrhizobium sp. LLZ17</name>
    <dbReference type="NCBI Taxonomy" id="3239388"/>
    <lineage>
        <taxon>Bacteria</taxon>
        <taxon>Pseudomonadati</taxon>
        <taxon>Pseudomonadota</taxon>
        <taxon>Alphaproteobacteria</taxon>
        <taxon>Hyphomicrobiales</taxon>
        <taxon>Nitrobacteraceae</taxon>
        <taxon>Bradyrhizobium</taxon>
    </lineage>
</organism>
<evidence type="ECO:0000313" key="1">
    <source>
        <dbReference type="EMBL" id="XDV58517.1"/>
    </source>
</evidence>
<name>A0AB39XLB9_9BRAD</name>
<gene>
    <name evidence="1" type="ORF">AB8Z38_03065</name>
</gene>
<reference evidence="1" key="1">
    <citation type="submission" date="2024-08" db="EMBL/GenBank/DDBJ databases">
        <authorList>
            <person name="Chaddad Z."/>
            <person name="Lamrabet M."/>
            <person name="Bouhnik O."/>
            <person name="Alami S."/>
            <person name="Wipf D."/>
            <person name="Courty P.E."/>
            <person name="Missbah El Idrissi M."/>
        </authorList>
    </citation>
    <scope>NUCLEOTIDE SEQUENCE</scope>
    <source>
        <strain evidence="1">LLZ17</strain>
    </source>
</reference>
<dbReference type="AlphaFoldDB" id="A0AB39XLB9"/>
<dbReference type="RefSeq" id="WP_369723080.1">
    <property type="nucleotide sequence ID" value="NZ_CP165734.1"/>
</dbReference>
<sequence length="225" mass="22964">MPNLLPSVSSSTFDNGGDAVSSLFSGFGDLAQGNLKAKGLNIQAEGLRLKATGDLAEATNYDRATSLAEANEKFTEQSTAIQQMQLERSNTMQIGQQRADFAGAGFAASGSALDILRDSASQGALTKAVLGQQGLITEAGYQEQADSYKAMADAARTTAAGEQHIASETDQLASDTRSASKIGAAGDFISSAFKIASLFVAPEAAVVGQAAKSAVGDPSGIGGLY</sequence>
<proteinExistence type="predicted"/>
<accession>A0AB39XLB9</accession>
<dbReference type="EMBL" id="CP165734">
    <property type="protein sequence ID" value="XDV58517.1"/>
    <property type="molecule type" value="Genomic_DNA"/>
</dbReference>